<dbReference type="InterPro" id="IPR019888">
    <property type="entry name" value="Tscrpt_reg_AsnC-like"/>
</dbReference>
<organism evidence="6 7">
    <name type="scientific">Amycolatopsis melonis</name>
    <dbReference type="NCBI Taxonomy" id="3156488"/>
    <lineage>
        <taxon>Bacteria</taxon>
        <taxon>Bacillati</taxon>
        <taxon>Actinomycetota</taxon>
        <taxon>Actinomycetes</taxon>
        <taxon>Pseudonocardiales</taxon>
        <taxon>Pseudonocardiaceae</taxon>
        <taxon>Amycolatopsis</taxon>
    </lineage>
</organism>
<evidence type="ECO:0000256" key="3">
    <source>
        <dbReference type="ARBA" id="ARBA00023163"/>
    </source>
</evidence>
<evidence type="ECO:0000256" key="1">
    <source>
        <dbReference type="ARBA" id="ARBA00023015"/>
    </source>
</evidence>
<gene>
    <name evidence="6" type="ORF">ABJI51_06570</name>
</gene>
<dbReference type="PANTHER" id="PTHR30154">
    <property type="entry name" value="LEUCINE-RESPONSIVE REGULATORY PROTEIN"/>
    <property type="match status" value="1"/>
</dbReference>
<dbReference type="InterPro" id="IPR011008">
    <property type="entry name" value="Dimeric_a/b-barrel"/>
</dbReference>
<evidence type="ECO:0000259" key="5">
    <source>
        <dbReference type="Pfam" id="PF13404"/>
    </source>
</evidence>
<dbReference type="InterPro" id="IPR036390">
    <property type="entry name" value="WH_DNA-bd_sf"/>
</dbReference>
<dbReference type="EMBL" id="JBDZYD010000002">
    <property type="protein sequence ID" value="MEQ0558725.1"/>
    <property type="molecule type" value="Genomic_DNA"/>
</dbReference>
<sequence length="311" mass="33808">MESVTLDPLDRRLLHALQLDARAPFSRIATVLDVSDRTVARRFARLRAAGAVRVSATPRDRTEWLVRLRVLPHGAAGLARTLAGHADTAWVTVLSGGSEVACVFRTGDGAAPPAGLSRHPHVTGVSVQQLLRPLMDRSWAGRTSALTAEQADALRVPEYGPQPVRTAELDRRLLPALAADGRAACADLAARVGWSESAVRRRLEDLRGLLRFHVEVDPALFGCRAQCLLWLTVTPARAAEVSRQLAADAEVAYVAATTGSHDLLAVVVCRDAEHLYRYVYERVGVRPGVERVETAVISACTKRFAPAQDRR</sequence>
<evidence type="ECO:0000259" key="4">
    <source>
        <dbReference type="Pfam" id="PF01037"/>
    </source>
</evidence>
<feature type="domain" description="HTH asnC-type" evidence="5">
    <location>
        <begin position="6"/>
        <end position="47"/>
    </location>
</feature>
<dbReference type="InterPro" id="IPR000485">
    <property type="entry name" value="AsnC-type_HTH_dom"/>
</dbReference>
<dbReference type="Proteomes" id="UP001440984">
    <property type="component" value="Unassembled WGS sequence"/>
</dbReference>
<dbReference type="SUPFAM" id="SSF54909">
    <property type="entry name" value="Dimeric alpha+beta barrel"/>
    <property type="match status" value="1"/>
</dbReference>
<keyword evidence="2" id="KW-0238">DNA-binding</keyword>
<accession>A0ABV0L8U4</accession>
<dbReference type="PANTHER" id="PTHR30154:SF34">
    <property type="entry name" value="TRANSCRIPTIONAL REGULATOR AZLB"/>
    <property type="match status" value="1"/>
</dbReference>
<name>A0ABV0L8U4_9PSEU</name>
<dbReference type="SUPFAM" id="SSF46785">
    <property type="entry name" value="Winged helix' DNA-binding domain"/>
    <property type="match status" value="2"/>
</dbReference>
<evidence type="ECO:0000313" key="6">
    <source>
        <dbReference type="EMBL" id="MEQ0558725.1"/>
    </source>
</evidence>
<protein>
    <submittedName>
        <fullName evidence="6">AsnC family transcriptional regulator</fullName>
    </submittedName>
</protein>
<dbReference type="Pfam" id="PF13404">
    <property type="entry name" value="HTH_AsnC-type"/>
    <property type="match status" value="2"/>
</dbReference>
<dbReference type="SMART" id="SM00344">
    <property type="entry name" value="HTH_ASNC"/>
    <property type="match status" value="1"/>
</dbReference>
<reference evidence="6 7" key="1">
    <citation type="submission" date="2024-05" db="EMBL/GenBank/DDBJ databases">
        <authorList>
            <person name="Zhao H."/>
            <person name="Xu Y."/>
            <person name="Lin S."/>
            <person name="Spain J.C."/>
            <person name="Zhou N.-Y."/>
        </authorList>
    </citation>
    <scope>NUCLEOTIDE SEQUENCE [LARGE SCALE GENOMIC DNA]</scope>
    <source>
        <strain evidence="6 7">NEAU-NG30</strain>
    </source>
</reference>
<comment type="caution">
    <text evidence="6">The sequence shown here is derived from an EMBL/GenBank/DDBJ whole genome shotgun (WGS) entry which is preliminary data.</text>
</comment>
<dbReference type="RefSeq" id="WP_348948270.1">
    <property type="nucleotide sequence ID" value="NZ_JBDZYD010000002.1"/>
</dbReference>
<keyword evidence="3" id="KW-0804">Transcription</keyword>
<dbReference type="Gene3D" id="1.10.10.10">
    <property type="entry name" value="Winged helix-like DNA-binding domain superfamily/Winged helix DNA-binding domain"/>
    <property type="match status" value="2"/>
</dbReference>
<dbReference type="Pfam" id="PF01037">
    <property type="entry name" value="AsnC_trans_reg"/>
    <property type="match status" value="1"/>
</dbReference>
<feature type="domain" description="Transcription regulator AsnC/Lrp ligand binding" evidence="4">
    <location>
        <begin position="230"/>
        <end position="297"/>
    </location>
</feature>
<keyword evidence="7" id="KW-1185">Reference proteome</keyword>
<dbReference type="InterPro" id="IPR019887">
    <property type="entry name" value="Tscrpt_reg_AsnC/Lrp_C"/>
</dbReference>
<evidence type="ECO:0000313" key="7">
    <source>
        <dbReference type="Proteomes" id="UP001440984"/>
    </source>
</evidence>
<evidence type="ECO:0000256" key="2">
    <source>
        <dbReference type="ARBA" id="ARBA00023125"/>
    </source>
</evidence>
<keyword evidence="1" id="KW-0805">Transcription regulation</keyword>
<feature type="domain" description="HTH asnC-type" evidence="5">
    <location>
        <begin position="168"/>
        <end position="207"/>
    </location>
</feature>
<dbReference type="Gene3D" id="3.30.70.920">
    <property type="match status" value="1"/>
</dbReference>
<proteinExistence type="predicted"/>
<dbReference type="InterPro" id="IPR036388">
    <property type="entry name" value="WH-like_DNA-bd_sf"/>
</dbReference>